<dbReference type="EMBL" id="FZOJ01000006">
    <property type="protein sequence ID" value="SNS22059.1"/>
    <property type="molecule type" value="Genomic_DNA"/>
</dbReference>
<dbReference type="Gene3D" id="1.20.5.340">
    <property type="match status" value="1"/>
</dbReference>
<accession>A0A239CQ66</accession>
<dbReference type="RefSeq" id="WP_141131356.1">
    <property type="nucleotide sequence ID" value="NZ_FZOJ01000006.1"/>
</dbReference>
<keyword evidence="1" id="KW-1133">Transmembrane helix</keyword>
<gene>
    <name evidence="2" type="ORF">SAMN05446037_100684</name>
</gene>
<evidence type="ECO:0008006" key="4">
    <source>
        <dbReference type="Google" id="ProtNLM"/>
    </source>
</evidence>
<dbReference type="AlphaFoldDB" id="A0A239CQ66"/>
<name>A0A239CQ66_9FIRM</name>
<keyword evidence="1" id="KW-0812">Transmembrane</keyword>
<keyword evidence="1" id="KW-0472">Membrane</keyword>
<evidence type="ECO:0000256" key="1">
    <source>
        <dbReference type="SAM" id="Phobius"/>
    </source>
</evidence>
<evidence type="ECO:0000313" key="3">
    <source>
        <dbReference type="Proteomes" id="UP000198304"/>
    </source>
</evidence>
<dbReference type="Proteomes" id="UP000198304">
    <property type="component" value="Unassembled WGS sequence"/>
</dbReference>
<feature type="transmembrane region" description="Helical" evidence="1">
    <location>
        <begin position="62"/>
        <end position="87"/>
    </location>
</feature>
<sequence>MSEGLENRVEQLEKRVYRQAESLSDIRTDVAVVRTTVESMSQSMIQLQAQVTKLQSLPEQRWNTVVTTAIACAVTTFLTACMSYFLIGGGL</sequence>
<protein>
    <recommendedName>
        <fullName evidence="4">Haemolysin XhlA</fullName>
    </recommendedName>
</protein>
<reference evidence="2 3" key="1">
    <citation type="submission" date="2017-06" db="EMBL/GenBank/DDBJ databases">
        <authorList>
            <person name="Kim H.J."/>
            <person name="Triplett B.A."/>
        </authorList>
    </citation>
    <scope>NUCLEOTIDE SEQUENCE [LARGE SCALE GENOMIC DNA]</scope>
    <source>
        <strain evidence="2 3">SCA</strain>
    </source>
</reference>
<proteinExistence type="predicted"/>
<evidence type="ECO:0000313" key="2">
    <source>
        <dbReference type="EMBL" id="SNS22059.1"/>
    </source>
</evidence>
<keyword evidence="3" id="KW-1185">Reference proteome</keyword>
<organism evidence="2 3">
    <name type="scientific">Anaerovirgula multivorans</name>
    <dbReference type="NCBI Taxonomy" id="312168"/>
    <lineage>
        <taxon>Bacteria</taxon>
        <taxon>Bacillati</taxon>
        <taxon>Bacillota</taxon>
        <taxon>Clostridia</taxon>
        <taxon>Peptostreptococcales</taxon>
        <taxon>Natronincolaceae</taxon>
        <taxon>Anaerovirgula</taxon>
    </lineage>
</organism>